<dbReference type="PATRIC" id="fig|914150.5.peg.1834"/>
<evidence type="ECO:0000259" key="5">
    <source>
        <dbReference type="PROSITE" id="PS50977"/>
    </source>
</evidence>
<evidence type="ECO:0000256" key="2">
    <source>
        <dbReference type="ARBA" id="ARBA00023125"/>
    </source>
</evidence>
<dbReference type="SUPFAM" id="SSF46689">
    <property type="entry name" value="Homeodomain-like"/>
    <property type="match status" value="1"/>
</dbReference>
<evidence type="ECO:0000313" key="6">
    <source>
        <dbReference type="EMBL" id="AKE52748.1"/>
    </source>
</evidence>
<keyword evidence="2 4" id="KW-0238">DNA-binding</keyword>
<feature type="DNA-binding region" description="H-T-H motif" evidence="4">
    <location>
        <begin position="29"/>
        <end position="48"/>
    </location>
</feature>
<dbReference type="InterPro" id="IPR001647">
    <property type="entry name" value="HTH_TetR"/>
</dbReference>
<dbReference type="Proteomes" id="UP000034071">
    <property type="component" value="Chromosome"/>
</dbReference>
<reference evidence="6 7" key="1">
    <citation type="submission" date="2015-02" db="EMBL/GenBank/DDBJ databases">
        <title>Complete genome sequence of Kangiella geojedonensis strain YCS-5T.</title>
        <authorList>
            <person name="Kim K.M."/>
        </authorList>
    </citation>
    <scope>NUCLEOTIDE SEQUENCE [LARGE SCALE GENOMIC DNA]</scope>
    <source>
        <strain evidence="6 7">YCS-5</strain>
    </source>
</reference>
<dbReference type="PANTHER" id="PTHR47506:SF8">
    <property type="entry name" value="REPRESSOR OF PUTATIVE XENOBIOTIC REDUCTASE TETR FAMILY-RELATED"/>
    <property type="match status" value="1"/>
</dbReference>
<evidence type="ECO:0000256" key="1">
    <source>
        <dbReference type="ARBA" id="ARBA00023015"/>
    </source>
</evidence>
<dbReference type="InterPro" id="IPR009057">
    <property type="entry name" value="Homeodomain-like_sf"/>
</dbReference>
<dbReference type="KEGG" id="kge:TQ33_1808"/>
<dbReference type="InterPro" id="IPR036271">
    <property type="entry name" value="Tet_transcr_reg_TetR-rel_C_sf"/>
</dbReference>
<dbReference type="PROSITE" id="PS50977">
    <property type="entry name" value="HTH_TETR_2"/>
    <property type="match status" value="1"/>
</dbReference>
<keyword evidence="1" id="KW-0805">Transcription regulation</keyword>
<dbReference type="Gene3D" id="1.10.10.60">
    <property type="entry name" value="Homeodomain-like"/>
    <property type="match status" value="1"/>
</dbReference>
<dbReference type="STRING" id="914150.TQ33_1808"/>
<dbReference type="Pfam" id="PF16925">
    <property type="entry name" value="TetR_C_13"/>
    <property type="match status" value="1"/>
</dbReference>
<dbReference type="OrthoDB" id="270177at2"/>
<sequence length="199" mass="22629">MTKTARFDRQTVVEKATHLYWAKGFHATSMRNLQDVIDMRPGSIYASFGSKEGLFKEALQFYADMSLNQLADCTAKTQSPIRALKTFFNSVVIDSRRNAPSNMCMLVKTISELTDDNRELLFEAKRLLSTIEQSLQGVLDTAKDCGELAEDEDTARLARYLQMQLMGLRTYARTSDDELTVSSMIDDIFNNKTFLLKNH</sequence>
<dbReference type="AlphaFoldDB" id="A0A0F6RCU8"/>
<accession>A0A0F6RCU8</accession>
<dbReference type="PANTHER" id="PTHR47506">
    <property type="entry name" value="TRANSCRIPTIONAL REGULATORY PROTEIN"/>
    <property type="match status" value="1"/>
</dbReference>
<dbReference type="Gene3D" id="1.10.357.10">
    <property type="entry name" value="Tetracycline Repressor, domain 2"/>
    <property type="match status" value="1"/>
</dbReference>
<evidence type="ECO:0000256" key="3">
    <source>
        <dbReference type="ARBA" id="ARBA00023163"/>
    </source>
</evidence>
<evidence type="ECO:0000313" key="7">
    <source>
        <dbReference type="Proteomes" id="UP000034071"/>
    </source>
</evidence>
<dbReference type="InterPro" id="IPR011075">
    <property type="entry name" value="TetR_C"/>
</dbReference>
<name>A0A0F6RCU8_9GAMM</name>
<evidence type="ECO:0000256" key="4">
    <source>
        <dbReference type="PROSITE-ProRule" id="PRU00335"/>
    </source>
</evidence>
<keyword evidence="7" id="KW-1185">Reference proteome</keyword>
<dbReference type="Pfam" id="PF00440">
    <property type="entry name" value="TetR_N"/>
    <property type="match status" value="1"/>
</dbReference>
<organism evidence="6 7">
    <name type="scientific">Kangiella geojedonensis</name>
    <dbReference type="NCBI Taxonomy" id="914150"/>
    <lineage>
        <taxon>Bacteria</taxon>
        <taxon>Pseudomonadati</taxon>
        <taxon>Pseudomonadota</taxon>
        <taxon>Gammaproteobacteria</taxon>
        <taxon>Kangiellales</taxon>
        <taxon>Kangiellaceae</taxon>
        <taxon>Kangiella</taxon>
    </lineage>
</organism>
<gene>
    <name evidence="6" type="ORF">TQ33_1808</name>
</gene>
<protein>
    <submittedName>
        <fullName evidence="6">TetR family transcriptional regulator</fullName>
    </submittedName>
</protein>
<feature type="domain" description="HTH tetR-type" evidence="5">
    <location>
        <begin position="6"/>
        <end position="66"/>
    </location>
</feature>
<dbReference type="SUPFAM" id="SSF48498">
    <property type="entry name" value="Tetracyclin repressor-like, C-terminal domain"/>
    <property type="match status" value="1"/>
</dbReference>
<dbReference type="HOGENOM" id="CLU_069356_28_0_6"/>
<dbReference type="GO" id="GO:0003677">
    <property type="term" value="F:DNA binding"/>
    <property type="evidence" value="ECO:0007669"/>
    <property type="project" value="UniProtKB-UniRule"/>
</dbReference>
<proteinExistence type="predicted"/>
<dbReference type="EMBL" id="CP010975">
    <property type="protein sequence ID" value="AKE52748.1"/>
    <property type="molecule type" value="Genomic_DNA"/>
</dbReference>
<dbReference type="RefSeq" id="WP_046561778.1">
    <property type="nucleotide sequence ID" value="NZ_CP010975.1"/>
</dbReference>
<keyword evidence="3" id="KW-0804">Transcription</keyword>